<protein>
    <submittedName>
        <fullName evidence="1">Uncharacterized protein</fullName>
    </submittedName>
</protein>
<dbReference type="EMBL" id="JAUSTT010000034">
    <property type="protein sequence ID" value="MDQ0178147.1"/>
    <property type="molecule type" value="Genomic_DNA"/>
</dbReference>
<reference evidence="1 2" key="1">
    <citation type="submission" date="2023-07" db="EMBL/GenBank/DDBJ databases">
        <title>Genomic Encyclopedia of Type Strains, Phase IV (KMG-IV): sequencing the most valuable type-strain genomes for metagenomic binning, comparative biology and taxonomic classification.</title>
        <authorList>
            <person name="Goeker M."/>
        </authorList>
    </citation>
    <scope>NUCLEOTIDE SEQUENCE [LARGE SCALE GENOMIC DNA]</scope>
    <source>
        <strain evidence="1 2">DSM 23837</strain>
    </source>
</reference>
<dbReference type="Proteomes" id="UP001223586">
    <property type="component" value="Unassembled WGS sequence"/>
</dbReference>
<evidence type="ECO:0000313" key="2">
    <source>
        <dbReference type="Proteomes" id="UP001223586"/>
    </source>
</evidence>
<evidence type="ECO:0000313" key="1">
    <source>
        <dbReference type="EMBL" id="MDQ0178147.1"/>
    </source>
</evidence>
<gene>
    <name evidence="1" type="ORF">J2S08_004050</name>
</gene>
<sequence length="223" mass="25397">MGFLTFLSAILLFGNFSEVLASYNQIDAKEKIALYKLDLMQDFLEVGDNEVTYHWKDSDGVEQSVDLIVTLGDVGTISSAKEKNVFSDKQLEEIQTSIEQKDMGKFTTMAADVPYKLNGGMTSSQFVNTHAYDRHKYEKGASSTCSRTRYAKDVGVKSLRIYTIRDYDDKFSRREGDNSTSTYYHKQYKSSISQSVSRDYVSTQWHRVLKIDGVETTHHPLCI</sequence>
<dbReference type="RefSeq" id="WP_307232725.1">
    <property type="nucleotide sequence ID" value="NZ_JAUSTT010000034.1"/>
</dbReference>
<organism evidence="1 2">
    <name type="scientific">Bacillus chungangensis</name>
    <dbReference type="NCBI Taxonomy" id="587633"/>
    <lineage>
        <taxon>Bacteria</taxon>
        <taxon>Bacillati</taxon>
        <taxon>Bacillota</taxon>
        <taxon>Bacilli</taxon>
        <taxon>Bacillales</taxon>
        <taxon>Bacillaceae</taxon>
        <taxon>Bacillus</taxon>
    </lineage>
</organism>
<name>A0ABT9WXX3_9BACI</name>
<proteinExistence type="predicted"/>
<comment type="caution">
    <text evidence="1">The sequence shown here is derived from an EMBL/GenBank/DDBJ whole genome shotgun (WGS) entry which is preliminary data.</text>
</comment>
<accession>A0ABT9WXX3</accession>
<keyword evidence="2" id="KW-1185">Reference proteome</keyword>